<dbReference type="Gene3D" id="3.90.1200.10">
    <property type="match status" value="1"/>
</dbReference>
<dbReference type="GO" id="GO:0016301">
    <property type="term" value="F:kinase activity"/>
    <property type="evidence" value="ECO:0007669"/>
    <property type="project" value="UniProtKB-KW"/>
</dbReference>
<dbReference type="EMBL" id="LR214970">
    <property type="protein sequence ID" value="VEU60791.1"/>
    <property type="molecule type" value="Genomic_DNA"/>
</dbReference>
<name>A0A449A991_9BACT</name>
<keyword evidence="2" id="KW-0808">Transferase</keyword>
<dbReference type="RefSeq" id="WP_129687689.1">
    <property type="nucleotide sequence ID" value="NZ_LR214970.1"/>
</dbReference>
<dbReference type="Pfam" id="PF01636">
    <property type="entry name" value="APH"/>
    <property type="match status" value="1"/>
</dbReference>
<organism evidence="2 3">
    <name type="scientific">Mycoplasmopsis bovigenitalium</name>
    <dbReference type="NCBI Taxonomy" id="2112"/>
    <lineage>
        <taxon>Bacteria</taxon>
        <taxon>Bacillati</taxon>
        <taxon>Mycoplasmatota</taxon>
        <taxon>Mycoplasmoidales</taxon>
        <taxon>Metamycoplasmataceae</taxon>
        <taxon>Mycoplasmopsis</taxon>
    </lineage>
</organism>
<proteinExistence type="predicted"/>
<dbReference type="SUPFAM" id="SSF56112">
    <property type="entry name" value="Protein kinase-like (PK-like)"/>
    <property type="match status" value="1"/>
</dbReference>
<dbReference type="AlphaFoldDB" id="A0A449A991"/>
<dbReference type="InterPro" id="IPR052077">
    <property type="entry name" value="CcrZ_PhaseVar_Mediator"/>
</dbReference>
<dbReference type="InterPro" id="IPR002575">
    <property type="entry name" value="Aminoglycoside_PTrfase"/>
</dbReference>
<accession>A0A449A991</accession>
<evidence type="ECO:0000259" key="1">
    <source>
        <dbReference type="Pfam" id="PF01636"/>
    </source>
</evidence>
<protein>
    <submittedName>
        <fullName evidence="2">Thiamine kinase</fullName>
    </submittedName>
</protein>
<sequence length="242" mass="28897">MKIKIDKGHTNISYREGDVFVQQKMRNGFNHGIDYSLLKQFDFVPKLIENEFNTIKWEFIEGYEPQINFDNIELIAKQVKIIHNSKLKFPKNNIAARIKSYRKTFNELKQNVPVLNDFYHSINQTLAKMDRSTPLHNDLWPFNMIENNGKIYFVDWEYATMGDKHFELAYIIESSNMSKDLEQKFLEAYGEYNPLFLLRHKMLVNYIVILWVHTQTPAPFNTEMYQQRIYDYAIELKKMTGN</sequence>
<dbReference type="PANTHER" id="PTHR40086:SF1">
    <property type="entry name" value="CELL CYCLE REGULATOR CCRZ"/>
    <property type="match status" value="1"/>
</dbReference>
<dbReference type="Proteomes" id="UP000290942">
    <property type="component" value="Chromosome"/>
</dbReference>
<reference evidence="2 3" key="1">
    <citation type="submission" date="2019-01" db="EMBL/GenBank/DDBJ databases">
        <authorList>
            <consortium name="Pathogen Informatics"/>
        </authorList>
    </citation>
    <scope>NUCLEOTIDE SEQUENCE [LARGE SCALE GENOMIC DNA]</scope>
    <source>
        <strain evidence="2 3">NCTC10122</strain>
    </source>
</reference>
<keyword evidence="2" id="KW-0418">Kinase</keyword>
<evidence type="ECO:0000313" key="3">
    <source>
        <dbReference type="Proteomes" id="UP000290942"/>
    </source>
</evidence>
<gene>
    <name evidence="2" type="ORF">NCTC10122_00393</name>
</gene>
<dbReference type="PANTHER" id="PTHR40086">
    <property type="entry name" value="PHOSPHOTRANSFERASE YTMP-RELATED"/>
    <property type="match status" value="1"/>
</dbReference>
<evidence type="ECO:0000313" key="2">
    <source>
        <dbReference type="EMBL" id="VEU60791.1"/>
    </source>
</evidence>
<feature type="domain" description="Aminoglycoside phosphotransferase" evidence="1">
    <location>
        <begin position="105"/>
        <end position="192"/>
    </location>
</feature>
<dbReference type="InterPro" id="IPR011009">
    <property type="entry name" value="Kinase-like_dom_sf"/>
</dbReference>